<evidence type="ECO:0000256" key="3">
    <source>
        <dbReference type="PIRNR" id="PIRNR029218"/>
    </source>
</evidence>
<dbReference type="InterPro" id="IPR051803">
    <property type="entry name" value="TA_system_RelE-like_toxin"/>
</dbReference>
<gene>
    <name evidence="4" type="ORF">MNVM_19770</name>
</gene>
<dbReference type="PANTHER" id="PTHR33755">
    <property type="entry name" value="TOXIN PARE1-RELATED"/>
    <property type="match status" value="1"/>
</dbReference>
<dbReference type="RefSeq" id="WP_193466228.1">
    <property type="nucleotide sequence ID" value="NZ_AP022562.1"/>
</dbReference>
<evidence type="ECO:0000256" key="2">
    <source>
        <dbReference type="ARBA" id="ARBA00022649"/>
    </source>
</evidence>
<dbReference type="Pfam" id="PF05016">
    <property type="entry name" value="ParE_toxin"/>
    <property type="match status" value="1"/>
</dbReference>
<name>A0A7I7JLV1_9MYCO</name>
<dbReference type="Proteomes" id="UP000466997">
    <property type="component" value="Chromosome"/>
</dbReference>
<sequence length="98" mass="11478">MTVRYLLSPAARADLEQIWDYTADRWGVDQAEEYLRELQYAIERLAAKPRIGRTCDEIRPGYRKLSAGSHTLFYRLTADAVVDVVRVLHQRMDTERHL</sequence>
<dbReference type="KEGG" id="mnm:MNVM_19770"/>
<reference evidence="4 5" key="1">
    <citation type="journal article" date="2019" name="Emerg. Microbes Infect.">
        <title>Comprehensive subspecies identification of 175 nontuberculous mycobacteria species based on 7547 genomic profiles.</title>
        <authorList>
            <person name="Matsumoto Y."/>
            <person name="Kinjo T."/>
            <person name="Motooka D."/>
            <person name="Nabeya D."/>
            <person name="Jung N."/>
            <person name="Uechi K."/>
            <person name="Horii T."/>
            <person name="Iida T."/>
            <person name="Fujita J."/>
            <person name="Nakamura S."/>
        </authorList>
    </citation>
    <scope>NUCLEOTIDE SEQUENCE [LARGE SCALE GENOMIC DNA]</scope>
    <source>
        <strain evidence="4 5">JCM 6391</strain>
    </source>
</reference>
<dbReference type="InterPro" id="IPR028344">
    <property type="entry name" value="ParE1/4"/>
</dbReference>
<dbReference type="InterPro" id="IPR007712">
    <property type="entry name" value="RelE/ParE_toxin"/>
</dbReference>
<keyword evidence="5" id="KW-1185">Reference proteome</keyword>
<dbReference type="AlphaFoldDB" id="A0A7I7JLV1"/>
<dbReference type="PIRSF" id="PIRSF029218">
    <property type="entry name" value="ParE"/>
    <property type="match status" value="1"/>
</dbReference>
<comment type="similarity">
    <text evidence="1 3">Belongs to the RelE toxin family.</text>
</comment>
<protein>
    <recommendedName>
        <fullName evidence="3">Toxin</fullName>
    </recommendedName>
</protein>
<evidence type="ECO:0000256" key="1">
    <source>
        <dbReference type="ARBA" id="ARBA00006226"/>
    </source>
</evidence>
<organism evidence="4 5">
    <name type="scientific">Mycobacterium novum</name>
    <dbReference type="NCBI Taxonomy" id="2492438"/>
    <lineage>
        <taxon>Bacteria</taxon>
        <taxon>Bacillati</taxon>
        <taxon>Actinomycetota</taxon>
        <taxon>Actinomycetes</taxon>
        <taxon>Mycobacteriales</taxon>
        <taxon>Mycobacteriaceae</taxon>
        <taxon>Mycobacterium</taxon>
    </lineage>
</organism>
<dbReference type="InterPro" id="IPR035093">
    <property type="entry name" value="RelE/ParE_toxin_dom_sf"/>
</dbReference>
<evidence type="ECO:0000313" key="4">
    <source>
        <dbReference type="EMBL" id="BBX12896.1"/>
    </source>
</evidence>
<dbReference type="PANTHER" id="PTHR33755:SF9">
    <property type="entry name" value="TOXIN PARE1"/>
    <property type="match status" value="1"/>
</dbReference>
<dbReference type="Gene3D" id="3.30.2310.20">
    <property type="entry name" value="RelE-like"/>
    <property type="match status" value="1"/>
</dbReference>
<evidence type="ECO:0000313" key="5">
    <source>
        <dbReference type="Proteomes" id="UP000466997"/>
    </source>
</evidence>
<accession>A0A7I7JLV1</accession>
<proteinExistence type="inferred from homology"/>
<keyword evidence="2" id="KW-1277">Toxin-antitoxin system</keyword>
<dbReference type="EMBL" id="AP022562">
    <property type="protein sequence ID" value="BBX12896.1"/>
    <property type="molecule type" value="Genomic_DNA"/>
</dbReference>